<evidence type="ECO:0000313" key="6">
    <source>
        <dbReference type="Proteomes" id="UP001164472"/>
    </source>
</evidence>
<keyword evidence="6" id="KW-1185">Reference proteome</keyword>
<proteinExistence type="inferred from homology"/>
<dbReference type="CDD" id="cd03442">
    <property type="entry name" value="BFIT_BACH"/>
    <property type="match status" value="1"/>
</dbReference>
<dbReference type="GO" id="GO:0006637">
    <property type="term" value="P:acyl-CoA metabolic process"/>
    <property type="evidence" value="ECO:0007669"/>
    <property type="project" value="TreeGrafter"/>
</dbReference>
<gene>
    <name evidence="5" type="ORF">NNL22_13350</name>
</gene>
<dbReference type="KEGG" id="asem:NNL22_13350"/>
<dbReference type="PANTHER" id="PTHR11049:SF5">
    <property type="entry name" value="ACYL-COA THIOESTER HYDROLASE YCIA"/>
    <property type="match status" value="1"/>
</dbReference>
<organism evidence="5 6">
    <name type="scientific">Alkalimarinus sediminis</name>
    <dbReference type="NCBI Taxonomy" id="1632866"/>
    <lineage>
        <taxon>Bacteria</taxon>
        <taxon>Pseudomonadati</taxon>
        <taxon>Pseudomonadota</taxon>
        <taxon>Gammaproteobacteria</taxon>
        <taxon>Alteromonadales</taxon>
        <taxon>Alteromonadaceae</taxon>
        <taxon>Alkalimarinus</taxon>
    </lineage>
</organism>
<sequence>MRHSEHKPGPAGELALQIVPMPKDTNANGDIHAGWLVGQMDLAAATTAGRLSQGRTATVAIEGMEFISPVRIGSQVSCYTKLVDVGRSSIKLNVEVWTQDLDEHHPRKVTQSTFVFVAIDEDGCIRQLPDEALHP</sequence>
<dbReference type="GO" id="GO:0009062">
    <property type="term" value="P:fatty acid catabolic process"/>
    <property type="evidence" value="ECO:0007669"/>
    <property type="project" value="TreeGrafter"/>
</dbReference>
<evidence type="ECO:0000313" key="5">
    <source>
        <dbReference type="EMBL" id="UZW74009.1"/>
    </source>
</evidence>
<evidence type="ECO:0000256" key="3">
    <source>
        <dbReference type="PROSITE-ProRule" id="PRU01106"/>
    </source>
</evidence>
<dbReference type="AlphaFoldDB" id="A0A9E8HQN1"/>
<dbReference type="Gene3D" id="3.10.129.10">
    <property type="entry name" value="Hotdog Thioesterase"/>
    <property type="match status" value="1"/>
</dbReference>
<dbReference type="InterPro" id="IPR006683">
    <property type="entry name" value="Thioestr_dom"/>
</dbReference>
<accession>A0A9E8HQN1</accession>
<dbReference type="GO" id="GO:0052816">
    <property type="term" value="F:long-chain fatty acyl-CoA hydrolase activity"/>
    <property type="evidence" value="ECO:0007669"/>
    <property type="project" value="TreeGrafter"/>
</dbReference>
<evidence type="ECO:0000256" key="1">
    <source>
        <dbReference type="ARBA" id="ARBA00010458"/>
    </source>
</evidence>
<dbReference type="Pfam" id="PF03061">
    <property type="entry name" value="4HBT"/>
    <property type="match status" value="1"/>
</dbReference>
<comment type="similarity">
    <text evidence="1">Belongs to the acyl coenzyme A hydrolase family.</text>
</comment>
<evidence type="ECO:0000256" key="2">
    <source>
        <dbReference type="ARBA" id="ARBA00022801"/>
    </source>
</evidence>
<reference evidence="5" key="1">
    <citation type="submission" date="2022-07" db="EMBL/GenBank/DDBJ databases">
        <title>Alkalimarinus sp. nov., isolated from gut of a Alitta virens.</title>
        <authorList>
            <person name="Yang A.I."/>
            <person name="Shin N.-R."/>
        </authorList>
    </citation>
    <scope>NUCLEOTIDE SEQUENCE</scope>
    <source>
        <strain evidence="5">FA028</strain>
    </source>
</reference>
<evidence type="ECO:0000259" key="4">
    <source>
        <dbReference type="PROSITE" id="PS51770"/>
    </source>
</evidence>
<dbReference type="Proteomes" id="UP001164472">
    <property type="component" value="Chromosome"/>
</dbReference>
<dbReference type="SUPFAM" id="SSF54637">
    <property type="entry name" value="Thioesterase/thiol ester dehydrase-isomerase"/>
    <property type="match status" value="1"/>
</dbReference>
<protein>
    <submittedName>
        <fullName evidence="5">Acyl-CoA thioesterase</fullName>
    </submittedName>
</protein>
<dbReference type="InterPro" id="IPR040170">
    <property type="entry name" value="Cytosol_ACT"/>
</dbReference>
<dbReference type="InterPro" id="IPR033120">
    <property type="entry name" value="HOTDOG_ACOT"/>
</dbReference>
<keyword evidence="2 3" id="KW-0378">Hydrolase</keyword>
<dbReference type="GO" id="GO:0005829">
    <property type="term" value="C:cytosol"/>
    <property type="evidence" value="ECO:0007669"/>
    <property type="project" value="TreeGrafter"/>
</dbReference>
<dbReference type="EMBL" id="CP101527">
    <property type="protein sequence ID" value="UZW74009.1"/>
    <property type="molecule type" value="Genomic_DNA"/>
</dbReference>
<dbReference type="PROSITE" id="PS51770">
    <property type="entry name" value="HOTDOG_ACOT"/>
    <property type="match status" value="1"/>
</dbReference>
<dbReference type="InterPro" id="IPR029069">
    <property type="entry name" value="HotDog_dom_sf"/>
</dbReference>
<feature type="domain" description="HotDog ACOT-type" evidence="4">
    <location>
        <begin position="10"/>
        <end position="122"/>
    </location>
</feature>
<dbReference type="RefSeq" id="WP_251811470.1">
    <property type="nucleotide sequence ID" value="NZ_CP101527.1"/>
</dbReference>
<dbReference type="PANTHER" id="PTHR11049">
    <property type="entry name" value="ACYL COENZYME A THIOESTER HYDROLASE"/>
    <property type="match status" value="1"/>
</dbReference>
<name>A0A9E8HQN1_9ALTE</name>